<evidence type="ECO:0000256" key="2">
    <source>
        <dbReference type="ARBA" id="ARBA00023285"/>
    </source>
</evidence>
<evidence type="ECO:0000313" key="6">
    <source>
        <dbReference type="EMBL" id="MFC3761310.1"/>
    </source>
</evidence>
<dbReference type="InterPro" id="IPR041657">
    <property type="entry name" value="HTH_17"/>
</dbReference>
<keyword evidence="2" id="KW-0170">Cobalt</keyword>
<feature type="region of interest" description="Disordered" evidence="3">
    <location>
        <begin position="54"/>
        <end position="74"/>
    </location>
</feature>
<dbReference type="PROSITE" id="PS51337">
    <property type="entry name" value="B12_BINDING_NTER"/>
    <property type="match status" value="1"/>
</dbReference>
<evidence type="ECO:0000259" key="4">
    <source>
        <dbReference type="PROSITE" id="PS51332"/>
    </source>
</evidence>
<dbReference type="InterPro" id="IPR036724">
    <property type="entry name" value="Cobalamin-bd_sf"/>
</dbReference>
<dbReference type="CDD" id="cd02065">
    <property type="entry name" value="B12-binding_like"/>
    <property type="match status" value="1"/>
</dbReference>
<accession>A0ABV7YCC6</accession>
<keyword evidence="1" id="KW-0479">Metal-binding</keyword>
<dbReference type="PROSITE" id="PS51332">
    <property type="entry name" value="B12_BINDING"/>
    <property type="match status" value="1"/>
</dbReference>
<feature type="domain" description="B12-binding N-terminal" evidence="5">
    <location>
        <begin position="69"/>
        <end position="163"/>
    </location>
</feature>
<dbReference type="InterPro" id="IPR036594">
    <property type="entry name" value="Meth_synthase_dom"/>
</dbReference>
<feature type="domain" description="B12-binding" evidence="4">
    <location>
        <begin position="162"/>
        <end position="283"/>
    </location>
</feature>
<dbReference type="Pfam" id="PF02310">
    <property type="entry name" value="B12-binding"/>
    <property type="match status" value="1"/>
</dbReference>
<evidence type="ECO:0000256" key="3">
    <source>
        <dbReference type="SAM" id="MobiDB-lite"/>
    </source>
</evidence>
<sequence length="283" mass="29538">MTDSAPSIDLTEAARRLGVHYMTAYRYVRLGRLAATRSRGRWWISPDDLANVTPGPVRTRSRRRTNDVPRRGHPSRVYASRLEDRLVAGDEPGAWAVVQAALASGADPTQVVLHTIGPAMRAIGDGWESGRLSVFDEHRATAVAVRVLGRLGPLFRRPGRPGGTVLLAGVAGDPHALPVALTADVLRGAGFAVIDLGSNTPVEAVVDAVVATPALVAVGVSVSADGHATAARRTAAAVRRARPGTPVAMGGPAVPDLATARSLGADLWAADAGQFATVLRELT</sequence>
<dbReference type="Proteomes" id="UP001595699">
    <property type="component" value="Unassembled WGS sequence"/>
</dbReference>
<keyword evidence="7" id="KW-1185">Reference proteome</keyword>
<dbReference type="Pfam" id="PF12728">
    <property type="entry name" value="HTH_17"/>
    <property type="match status" value="1"/>
</dbReference>
<comment type="caution">
    <text evidence="6">The sequence shown here is derived from an EMBL/GenBank/DDBJ whole genome shotgun (WGS) entry which is preliminary data.</text>
</comment>
<protein>
    <submittedName>
        <fullName evidence="6">Cobalamin-dependent protein</fullName>
    </submittedName>
</protein>
<reference evidence="7" key="1">
    <citation type="journal article" date="2019" name="Int. J. Syst. Evol. Microbiol.">
        <title>The Global Catalogue of Microorganisms (GCM) 10K type strain sequencing project: providing services to taxonomists for standard genome sequencing and annotation.</title>
        <authorList>
            <consortium name="The Broad Institute Genomics Platform"/>
            <consortium name="The Broad Institute Genome Sequencing Center for Infectious Disease"/>
            <person name="Wu L."/>
            <person name="Ma J."/>
        </authorList>
    </citation>
    <scope>NUCLEOTIDE SEQUENCE [LARGE SCALE GENOMIC DNA]</scope>
    <source>
        <strain evidence="7">CGMCC 4.7241</strain>
    </source>
</reference>
<evidence type="ECO:0000256" key="1">
    <source>
        <dbReference type="ARBA" id="ARBA00022723"/>
    </source>
</evidence>
<evidence type="ECO:0000259" key="5">
    <source>
        <dbReference type="PROSITE" id="PS51337"/>
    </source>
</evidence>
<dbReference type="InterPro" id="IPR003759">
    <property type="entry name" value="Cbl-bd_cap"/>
</dbReference>
<dbReference type="InterPro" id="IPR050554">
    <property type="entry name" value="Met_Synthase/Corrinoid"/>
</dbReference>
<dbReference type="Gene3D" id="1.10.1240.10">
    <property type="entry name" value="Methionine synthase domain"/>
    <property type="match status" value="1"/>
</dbReference>
<name>A0ABV7YCC6_9ACTN</name>
<dbReference type="PANTHER" id="PTHR45833:SF1">
    <property type="entry name" value="METHIONINE SYNTHASE"/>
    <property type="match status" value="1"/>
</dbReference>
<dbReference type="InterPro" id="IPR006158">
    <property type="entry name" value="Cobalamin-bd"/>
</dbReference>
<dbReference type="RefSeq" id="WP_205117665.1">
    <property type="nucleotide sequence ID" value="NZ_JAFBCM010000001.1"/>
</dbReference>
<dbReference type="SUPFAM" id="SSF47644">
    <property type="entry name" value="Methionine synthase domain"/>
    <property type="match status" value="1"/>
</dbReference>
<gene>
    <name evidence="6" type="ORF">ACFOUW_10700</name>
</gene>
<dbReference type="SUPFAM" id="SSF52242">
    <property type="entry name" value="Cobalamin (vitamin B12)-binding domain"/>
    <property type="match status" value="1"/>
</dbReference>
<evidence type="ECO:0000313" key="7">
    <source>
        <dbReference type="Proteomes" id="UP001595699"/>
    </source>
</evidence>
<dbReference type="PANTHER" id="PTHR45833">
    <property type="entry name" value="METHIONINE SYNTHASE"/>
    <property type="match status" value="1"/>
</dbReference>
<dbReference type="Pfam" id="PF02607">
    <property type="entry name" value="B12-binding_2"/>
    <property type="match status" value="1"/>
</dbReference>
<dbReference type="EMBL" id="JBHRZH010000007">
    <property type="protein sequence ID" value="MFC3761310.1"/>
    <property type="molecule type" value="Genomic_DNA"/>
</dbReference>
<organism evidence="6 7">
    <name type="scientific">Tenggerimyces flavus</name>
    <dbReference type="NCBI Taxonomy" id="1708749"/>
    <lineage>
        <taxon>Bacteria</taxon>
        <taxon>Bacillati</taxon>
        <taxon>Actinomycetota</taxon>
        <taxon>Actinomycetes</taxon>
        <taxon>Propionibacteriales</taxon>
        <taxon>Nocardioidaceae</taxon>
        <taxon>Tenggerimyces</taxon>
    </lineage>
</organism>
<dbReference type="Gene3D" id="3.40.50.280">
    <property type="entry name" value="Cobalamin-binding domain"/>
    <property type="match status" value="1"/>
</dbReference>
<proteinExistence type="predicted"/>